<dbReference type="InterPro" id="IPR009000">
    <property type="entry name" value="Transl_B-barrel_sf"/>
</dbReference>
<evidence type="ECO:0000256" key="5">
    <source>
        <dbReference type="ARBA" id="ARBA00013824"/>
    </source>
</evidence>
<comment type="cofactor">
    <cofactor evidence="1">
        <name>a monovalent cation</name>
        <dbReference type="ChEBI" id="CHEBI:60242"/>
    </cofactor>
</comment>
<dbReference type="GO" id="GO:0046872">
    <property type="term" value="F:metal ion binding"/>
    <property type="evidence" value="ECO:0007669"/>
    <property type="project" value="UniProtKB-KW"/>
</dbReference>
<dbReference type="Gene3D" id="3.40.50.10050">
    <property type="entry name" value="Translation initiation factor IF- 2, domain 3"/>
    <property type="match status" value="1"/>
</dbReference>
<comment type="subcellular location">
    <subcellularLocation>
        <location evidence="2">Cytoplasm</location>
    </subcellularLocation>
</comment>
<dbReference type="SUPFAM" id="SSF50447">
    <property type="entry name" value="Translation proteins"/>
    <property type="match status" value="1"/>
</dbReference>
<dbReference type="EMBL" id="CAKKLH010000298">
    <property type="protein sequence ID" value="CAH0110030.1"/>
    <property type="molecule type" value="Genomic_DNA"/>
</dbReference>
<keyword evidence="8" id="KW-0479">Metal-binding</keyword>
<dbReference type="SUPFAM" id="SSF52540">
    <property type="entry name" value="P-loop containing nucleoside triphosphate hydrolases"/>
    <property type="match status" value="1"/>
</dbReference>
<dbReference type="Pfam" id="PF11987">
    <property type="entry name" value="IF-2"/>
    <property type="match status" value="1"/>
</dbReference>
<dbReference type="OrthoDB" id="4928at2759"/>
<keyword evidence="6" id="KW-0963">Cytoplasm</keyword>
<evidence type="ECO:0000256" key="7">
    <source>
        <dbReference type="ARBA" id="ARBA00022540"/>
    </source>
</evidence>
<dbReference type="AlphaFoldDB" id="A0A8J2RV56"/>
<organism evidence="18 19">
    <name type="scientific">Daphnia galeata</name>
    <dbReference type="NCBI Taxonomy" id="27404"/>
    <lineage>
        <taxon>Eukaryota</taxon>
        <taxon>Metazoa</taxon>
        <taxon>Ecdysozoa</taxon>
        <taxon>Arthropoda</taxon>
        <taxon>Crustacea</taxon>
        <taxon>Branchiopoda</taxon>
        <taxon>Diplostraca</taxon>
        <taxon>Cladocera</taxon>
        <taxon>Anomopoda</taxon>
        <taxon>Daphniidae</taxon>
        <taxon>Daphnia</taxon>
    </lineage>
</organism>
<evidence type="ECO:0000256" key="4">
    <source>
        <dbReference type="ARBA" id="ARBA00011986"/>
    </source>
</evidence>
<evidence type="ECO:0000256" key="10">
    <source>
        <dbReference type="ARBA" id="ARBA00022801"/>
    </source>
</evidence>
<accession>A0A8J2RV56</accession>
<dbReference type="PANTHER" id="PTHR43381:SF4">
    <property type="entry name" value="EUKARYOTIC TRANSLATION INITIATION FACTOR 5B"/>
    <property type="match status" value="1"/>
</dbReference>
<keyword evidence="11" id="KW-0648">Protein biosynthesis</keyword>
<evidence type="ECO:0000256" key="8">
    <source>
        <dbReference type="ARBA" id="ARBA00022723"/>
    </source>
</evidence>
<dbReference type="EC" id="3.6.5.3" evidence="4"/>
<feature type="compositionally biased region" description="Basic and acidic residues" evidence="16">
    <location>
        <begin position="78"/>
        <end position="88"/>
    </location>
</feature>
<dbReference type="InterPro" id="IPR029459">
    <property type="entry name" value="EFTU-type"/>
</dbReference>
<name>A0A8J2RV56_9CRUS</name>
<keyword evidence="7" id="KW-0396">Initiation factor</keyword>
<dbReference type="FunFam" id="3.40.50.10050:FF:000002">
    <property type="entry name" value="Eukaryotic translation initiation factor 5B"/>
    <property type="match status" value="1"/>
</dbReference>
<dbReference type="Gene3D" id="3.40.50.300">
    <property type="entry name" value="P-loop containing nucleotide triphosphate hydrolases"/>
    <property type="match status" value="1"/>
</dbReference>
<evidence type="ECO:0000256" key="6">
    <source>
        <dbReference type="ARBA" id="ARBA00022490"/>
    </source>
</evidence>
<dbReference type="CDD" id="cd16266">
    <property type="entry name" value="IF2_aeIF5B_IV"/>
    <property type="match status" value="1"/>
</dbReference>
<feature type="domain" description="Tr-type G" evidence="17">
    <location>
        <begin position="334"/>
        <end position="551"/>
    </location>
</feature>
<dbReference type="InterPro" id="IPR000795">
    <property type="entry name" value="T_Tr_GTP-bd_dom"/>
</dbReference>
<dbReference type="FunFam" id="2.40.30.10:FF:000013">
    <property type="entry name" value="eukaryotic translation initiation factor 5B"/>
    <property type="match status" value="1"/>
</dbReference>
<comment type="function">
    <text evidence="14">Plays a role in translation initiation. Ribosome-dependent GTPase that promotes the joining of the 60S ribosomal subunit to the pre-initiation complex to form the 80S initiation complex with the initiator methionine-tRNA in the P-site base paired to the start codon. Together with eIF1A (EIF1AX), actively orients the initiator methionine-tRNA in a conformation that allows 60S ribosomal subunit joining to form the 80S initiation complex. Is released after formation of the 80S initiation complex. Its GTPase activity is not essential for ribosomal subunits joining, but GTP hydrolysis is needed for eIF1A (EIF1AX) ejection quickly followed by EIF5B release to form elongation-competent ribosomes. In contrast to its procaryotic homolog, does not promote recruitment of Met-rRNA to the small ribosomal subunit.</text>
</comment>
<protein>
    <recommendedName>
        <fullName evidence="5">Eukaryotic translation initiation factor 5B</fullName>
        <ecNumber evidence="4">3.6.5.3</ecNumber>
    </recommendedName>
    <alternativeName>
        <fullName evidence="13">Translation initiation factor IF-2</fullName>
    </alternativeName>
</protein>
<evidence type="ECO:0000313" key="19">
    <source>
        <dbReference type="Proteomes" id="UP000789390"/>
    </source>
</evidence>
<dbReference type="FunFam" id="3.40.50.300:FF:000112">
    <property type="entry name" value="Eukaryotic translation initiation factor 5B"/>
    <property type="match status" value="1"/>
</dbReference>
<sequence length="925" mass="104282">MTKKNAKKAKDESDGLATVESDSQPAEDLFEEENSEKKKKKKKKKGKDDEQANEGVEQAEELDEDQDDKKNKKAKKKEKVDPKKEKKGGPGKKALAAMQETLRKIREEEERIRREEEEAERKAEEEERIRLEQEQKEQEKRELKKQREKEKRDRLKAEGKFLTPKQRAQQARSQASLEILRAQGIDVPLIGEKRPRAGTRVRTNKQQQAVVQADESLTSEENKVEQKPEDETEVLVEEEEEVKDSWDVDSSSEEEVEEVSAPAVTTTAGTTYSKSKSESEDTENSSEEDESEDSDDSENEEGKKTDALSRREKALYRIQKRRDEAEKNKDPEVLRAPVVCVLGHVDTGKTKILDKLRRTHVQDGEAGGITQQIGATNVPIEAIREQSKMVIGFQDMKLKIPGLLIIDTPGHESFSNLRSRGSSLCDIAILVVDIMHGLEPQTIESLNLLKAKKTPFVVALNKIDRLYDWISNPKKDVKDLIKMQGKNTQLEFQDRAKLVITQLAEQSMNAAVYYENPDPRSYVSMVPTSAATGDGMGNLMALIVELTQTALAKRLMYTDELQATVLEVKAIPGYGTTVDIILINGTLHESDTIVLAGTDGPIVTQIRSLLLPQPMKELRVKNTYTEPKEVRAAQGVKITAKDLEKAIAGLNLLVAFHPDEVEICKEEVAHELKSALGRIKLQDRGVYVQASTLGSLEALLEFLKTSEIPYANIRIGPVVKKDVMKASTMLEHNAQYAVILAFDVKIERDAQEMADSVGVKIFQADIIYHLFDSFMKYRDELKAKKREEFKDVAVFPCKLRILPQFIFNTRDPIVVGVVVENGIVKEGTPLCVPTKEFVCIGIVTNIEVNHKAIESARKGQEVCIKISPTPGDSPKLYGRHFDHTDLLVSKISRESIDACKEYFRDDLQKPDWQLMVELKKLFQIL</sequence>
<dbReference type="CDD" id="cd03703">
    <property type="entry name" value="aeIF5B_II"/>
    <property type="match status" value="1"/>
</dbReference>
<feature type="region of interest" description="Disordered" evidence="16">
    <location>
        <begin position="191"/>
        <end position="311"/>
    </location>
</feature>
<dbReference type="InterPro" id="IPR015760">
    <property type="entry name" value="TIF_IF2"/>
</dbReference>
<feature type="compositionally biased region" description="Basic and acidic residues" evidence="16">
    <location>
        <begin position="101"/>
        <end position="159"/>
    </location>
</feature>
<dbReference type="PROSITE" id="PS51722">
    <property type="entry name" value="G_TR_2"/>
    <property type="match status" value="1"/>
</dbReference>
<dbReference type="Proteomes" id="UP000789390">
    <property type="component" value="Unassembled WGS sequence"/>
</dbReference>
<dbReference type="NCBIfam" id="TIGR00231">
    <property type="entry name" value="small_GTP"/>
    <property type="match status" value="1"/>
</dbReference>
<evidence type="ECO:0000256" key="15">
    <source>
        <dbReference type="ARBA" id="ARBA00061781"/>
    </source>
</evidence>
<dbReference type="InterPro" id="IPR005225">
    <property type="entry name" value="Small_GTP-bd"/>
</dbReference>
<evidence type="ECO:0000256" key="3">
    <source>
        <dbReference type="ARBA" id="ARBA00007733"/>
    </source>
</evidence>
<evidence type="ECO:0000256" key="11">
    <source>
        <dbReference type="ARBA" id="ARBA00022917"/>
    </source>
</evidence>
<dbReference type="GO" id="GO:0005525">
    <property type="term" value="F:GTP binding"/>
    <property type="evidence" value="ECO:0007669"/>
    <property type="project" value="UniProtKB-KW"/>
</dbReference>
<dbReference type="Pfam" id="PF14578">
    <property type="entry name" value="GTP_EFTU_D4"/>
    <property type="match status" value="1"/>
</dbReference>
<keyword evidence="19" id="KW-1185">Reference proteome</keyword>
<proteinExistence type="inferred from homology"/>
<dbReference type="NCBIfam" id="NF003078">
    <property type="entry name" value="PRK04004.1"/>
    <property type="match status" value="1"/>
</dbReference>
<dbReference type="InterPro" id="IPR023115">
    <property type="entry name" value="TIF_IF2_dom3"/>
</dbReference>
<evidence type="ECO:0000256" key="12">
    <source>
        <dbReference type="ARBA" id="ARBA00023134"/>
    </source>
</evidence>
<evidence type="ECO:0000256" key="14">
    <source>
        <dbReference type="ARBA" id="ARBA00053410"/>
    </source>
</evidence>
<keyword evidence="9" id="KW-0547">Nucleotide-binding</keyword>
<dbReference type="GO" id="GO:0003743">
    <property type="term" value="F:translation initiation factor activity"/>
    <property type="evidence" value="ECO:0007669"/>
    <property type="project" value="UniProtKB-KW"/>
</dbReference>
<evidence type="ECO:0000256" key="2">
    <source>
        <dbReference type="ARBA" id="ARBA00004496"/>
    </source>
</evidence>
<comment type="subunit">
    <text evidence="15">Interacts through its C-terminal domain (CTD) with the CTD of eIF1A (EIF1AX) or with the CTD of EIF5 (mutually exclusive) through a common binding site. Interacts with eIF1A (EIF1AX) from the location of the start codon by the 43S complex until the formation of the 80S complex. Interacts with ANXA5 in a calcium and phospholipid-dependent manner.</text>
</comment>
<reference evidence="18" key="1">
    <citation type="submission" date="2021-11" db="EMBL/GenBank/DDBJ databases">
        <authorList>
            <person name="Schell T."/>
        </authorList>
    </citation>
    <scope>NUCLEOTIDE SEQUENCE</scope>
    <source>
        <strain evidence="18">M5</strain>
    </source>
</reference>
<feature type="compositionally biased region" description="Polar residues" evidence="16">
    <location>
        <begin position="263"/>
        <end position="272"/>
    </location>
</feature>
<gene>
    <name evidence="18" type="ORF">DGAL_LOCUS13524</name>
</gene>
<comment type="similarity">
    <text evidence="3">Belongs to the TRAFAC class translation factor GTPase superfamily. Classic translation factor GTPase family. IF-2 subfamily.</text>
</comment>
<dbReference type="CDD" id="cd01887">
    <property type="entry name" value="IF2_eIF5B"/>
    <property type="match status" value="1"/>
</dbReference>
<evidence type="ECO:0000256" key="1">
    <source>
        <dbReference type="ARBA" id="ARBA00001944"/>
    </source>
</evidence>
<dbReference type="InterPro" id="IPR036925">
    <property type="entry name" value="TIF_IF2_dom3_sf"/>
</dbReference>
<dbReference type="GO" id="GO:0005739">
    <property type="term" value="C:mitochondrion"/>
    <property type="evidence" value="ECO:0007669"/>
    <property type="project" value="TreeGrafter"/>
</dbReference>
<dbReference type="Gene3D" id="2.40.30.10">
    <property type="entry name" value="Translation factors"/>
    <property type="match status" value="2"/>
</dbReference>
<dbReference type="InterPro" id="IPR027417">
    <property type="entry name" value="P-loop_NTPase"/>
</dbReference>
<feature type="compositionally biased region" description="Acidic residues" evidence="16">
    <location>
        <begin position="280"/>
        <end position="299"/>
    </location>
</feature>
<dbReference type="Pfam" id="PF00009">
    <property type="entry name" value="GTP_EFTU"/>
    <property type="match status" value="1"/>
</dbReference>
<evidence type="ECO:0000256" key="9">
    <source>
        <dbReference type="ARBA" id="ARBA00022741"/>
    </source>
</evidence>
<keyword evidence="10" id="KW-0378">Hydrolase</keyword>
<evidence type="ECO:0000259" key="17">
    <source>
        <dbReference type="PROSITE" id="PS51722"/>
    </source>
</evidence>
<evidence type="ECO:0000256" key="13">
    <source>
        <dbReference type="ARBA" id="ARBA00032478"/>
    </source>
</evidence>
<feature type="compositionally biased region" description="Acidic residues" evidence="16">
    <location>
        <begin position="230"/>
        <end position="242"/>
    </location>
</feature>
<feature type="compositionally biased region" description="Basic and acidic residues" evidence="16">
    <location>
        <begin position="220"/>
        <end position="229"/>
    </location>
</feature>
<dbReference type="FunFam" id="2.40.30.10:FF:000026">
    <property type="entry name" value="Eukaryotic translation initiation factor 5B"/>
    <property type="match status" value="1"/>
</dbReference>
<evidence type="ECO:0000256" key="16">
    <source>
        <dbReference type="SAM" id="MobiDB-lite"/>
    </source>
</evidence>
<dbReference type="SUPFAM" id="SSF52156">
    <property type="entry name" value="Initiation factor IF2/eIF5b, domain 3"/>
    <property type="match status" value="1"/>
</dbReference>
<feature type="compositionally biased region" description="Basic and acidic residues" evidence="16">
    <location>
        <begin position="300"/>
        <end position="311"/>
    </location>
</feature>
<comment type="caution">
    <text evidence="18">The sequence shown here is derived from an EMBL/GenBank/DDBJ whole genome shotgun (WGS) entry which is preliminary data.</text>
</comment>
<feature type="region of interest" description="Disordered" evidence="16">
    <location>
        <begin position="1"/>
        <end position="174"/>
    </location>
</feature>
<feature type="compositionally biased region" description="Acidic residues" evidence="16">
    <location>
        <begin position="57"/>
        <end position="66"/>
    </location>
</feature>
<dbReference type="PANTHER" id="PTHR43381">
    <property type="entry name" value="TRANSLATION INITIATION FACTOR IF-2-RELATED"/>
    <property type="match status" value="1"/>
</dbReference>
<evidence type="ECO:0000313" key="18">
    <source>
        <dbReference type="EMBL" id="CAH0110030.1"/>
    </source>
</evidence>
<dbReference type="GO" id="GO:0003924">
    <property type="term" value="F:GTPase activity"/>
    <property type="evidence" value="ECO:0007669"/>
    <property type="project" value="InterPro"/>
</dbReference>
<dbReference type="PRINTS" id="PR00315">
    <property type="entry name" value="ELONGATNFCT"/>
</dbReference>
<keyword evidence="12" id="KW-0342">GTP-binding</keyword>